<organism evidence="3 4">
    <name type="scientific">Polysphondylium violaceum</name>
    <dbReference type="NCBI Taxonomy" id="133409"/>
    <lineage>
        <taxon>Eukaryota</taxon>
        <taxon>Amoebozoa</taxon>
        <taxon>Evosea</taxon>
        <taxon>Eumycetozoa</taxon>
        <taxon>Dictyostelia</taxon>
        <taxon>Dictyosteliales</taxon>
        <taxon>Dictyosteliaceae</taxon>
        <taxon>Polysphondylium</taxon>
    </lineage>
</organism>
<feature type="compositionally biased region" description="Basic and acidic residues" evidence="1">
    <location>
        <begin position="294"/>
        <end position="303"/>
    </location>
</feature>
<feature type="transmembrane region" description="Helical" evidence="2">
    <location>
        <begin position="137"/>
        <end position="159"/>
    </location>
</feature>
<evidence type="ECO:0000256" key="1">
    <source>
        <dbReference type="SAM" id="MobiDB-lite"/>
    </source>
</evidence>
<sequence>MSEPDVSLAEFYEGYPNFSKQNTGEFIAVIVVLGLLFLKTIYVFAFDNTMKKTTRLKKLIYIVMWIFMLVTVLCNTIATFFAEKVTWRLYFKIFYVTDFITEVWIDSCFALVFLYWISVLENDFKVKKDRYPILHKILFFGVFFIPNSILSICSLIFLYHSSLTTDDNLLVLMKLKNYYLFSSNTLIVLILWAYLIRQLIILDITITKKIKTFFIVAFFFSLNQILYLVFNLLGFNFNYPTYYYYPSFVFKMCLVLQLIFVIDPINFRLIKNKILGRSNTPSSSKDQANQISNKDIEFDHRESGPGTPGP</sequence>
<gene>
    <name evidence="3" type="ORF">CYY_007333</name>
</gene>
<feature type="region of interest" description="Disordered" evidence="1">
    <location>
        <begin position="279"/>
        <end position="310"/>
    </location>
</feature>
<dbReference type="Proteomes" id="UP000695562">
    <property type="component" value="Unassembled WGS sequence"/>
</dbReference>
<feature type="transmembrane region" description="Helical" evidence="2">
    <location>
        <begin position="179"/>
        <end position="200"/>
    </location>
</feature>
<protein>
    <submittedName>
        <fullName evidence="3">Uncharacterized protein</fullName>
    </submittedName>
</protein>
<feature type="compositionally biased region" description="Polar residues" evidence="1">
    <location>
        <begin position="279"/>
        <end position="293"/>
    </location>
</feature>
<feature type="transmembrane region" description="Helical" evidence="2">
    <location>
        <begin position="59"/>
        <end position="81"/>
    </location>
</feature>
<comment type="caution">
    <text evidence="3">The sequence shown here is derived from an EMBL/GenBank/DDBJ whole genome shotgun (WGS) entry which is preliminary data.</text>
</comment>
<keyword evidence="2" id="KW-0472">Membrane</keyword>
<dbReference type="EMBL" id="AJWJ01000384">
    <property type="protein sequence ID" value="KAF2071356.1"/>
    <property type="molecule type" value="Genomic_DNA"/>
</dbReference>
<feature type="transmembrane region" description="Helical" evidence="2">
    <location>
        <begin position="93"/>
        <end position="117"/>
    </location>
</feature>
<evidence type="ECO:0000256" key="2">
    <source>
        <dbReference type="SAM" id="Phobius"/>
    </source>
</evidence>
<keyword evidence="2" id="KW-1133">Transmembrane helix</keyword>
<dbReference type="AlphaFoldDB" id="A0A8J4UQY5"/>
<proteinExistence type="predicted"/>
<name>A0A8J4UQY5_9MYCE</name>
<keyword evidence="4" id="KW-1185">Reference proteome</keyword>
<evidence type="ECO:0000313" key="3">
    <source>
        <dbReference type="EMBL" id="KAF2071356.1"/>
    </source>
</evidence>
<feature type="transmembrane region" description="Helical" evidence="2">
    <location>
        <begin position="212"/>
        <end position="230"/>
    </location>
</feature>
<keyword evidence="2" id="KW-0812">Transmembrane</keyword>
<feature type="transmembrane region" description="Helical" evidence="2">
    <location>
        <begin position="26"/>
        <end position="47"/>
    </location>
</feature>
<accession>A0A8J4UQY5</accession>
<evidence type="ECO:0000313" key="4">
    <source>
        <dbReference type="Proteomes" id="UP000695562"/>
    </source>
</evidence>
<feature type="transmembrane region" description="Helical" evidence="2">
    <location>
        <begin position="242"/>
        <end position="262"/>
    </location>
</feature>
<reference evidence="3" key="1">
    <citation type="submission" date="2020-01" db="EMBL/GenBank/DDBJ databases">
        <title>Development of genomics and gene disruption for Polysphondylium violaceum indicates a role for the polyketide synthase stlB in stalk morphogenesis.</title>
        <authorList>
            <person name="Narita B."/>
            <person name="Kawabe Y."/>
            <person name="Kin K."/>
            <person name="Saito T."/>
            <person name="Gibbs R."/>
            <person name="Kuspa A."/>
            <person name="Muzny D."/>
            <person name="Queller D."/>
            <person name="Richards S."/>
            <person name="Strassman J."/>
            <person name="Sucgang R."/>
            <person name="Worley K."/>
            <person name="Schaap P."/>
        </authorList>
    </citation>
    <scope>NUCLEOTIDE SEQUENCE</scope>
    <source>
        <strain evidence="3">QSvi11</strain>
    </source>
</reference>